<evidence type="ECO:0000256" key="12">
    <source>
        <dbReference type="PIRSR" id="PIRSR607828-1"/>
    </source>
</evidence>
<feature type="binding site" evidence="12">
    <location>
        <position position="41"/>
    </location>
    <ligand>
        <name>substrate</name>
    </ligand>
</feature>
<dbReference type="RefSeq" id="XP_031024577.1">
    <property type="nucleotide sequence ID" value="XM_031169442.1"/>
</dbReference>
<dbReference type="GO" id="GO:0005737">
    <property type="term" value="C:cytoplasm"/>
    <property type="evidence" value="ECO:0007669"/>
    <property type="project" value="UniProtKB-SubCell"/>
</dbReference>
<feature type="binding site" evidence="12">
    <location>
        <begin position="150"/>
        <end position="151"/>
    </location>
    <ligand>
        <name>substrate</name>
    </ligand>
</feature>
<dbReference type="Gene3D" id="1.10.3210.10">
    <property type="entry name" value="Hypothetical protein af1432"/>
    <property type="match status" value="1"/>
</dbReference>
<evidence type="ECO:0000256" key="4">
    <source>
        <dbReference type="ARBA" id="ARBA00011919"/>
    </source>
</evidence>
<evidence type="ECO:0000256" key="10">
    <source>
        <dbReference type="ARBA" id="ARBA00029668"/>
    </source>
</evidence>
<evidence type="ECO:0000256" key="9">
    <source>
        <dbReference type="ARBA" id="ARBA00023004"/>
    </source>
</evidence>
<dbReference type="STRING" id="1806994.A0A507C810"/>
<comment type="subcellular location">
    <subcellularLocation>
        <location evidence="1 14">Cytoplasm</location>
    </subcellularLocation>
</comment>
<comment type="caution">
    <text evidence="15">The sequence shown here is derived from an EMBL/GenBank/DDBJ whole genome shotgun (WGS) entry which is preliminary data.</text>
</comment>
<evidence type="ECO:0000256" key="6">
    <source>
        <dbReference type="ARBA" id="ARBA00022490"/>
    </source>
</evidence>
<evidence type="ECO:0000313" key="15">
    <source>
        <dbReference type="EMBL" id="TPX33635.1"/>
    </source>
</evidence>
<feature type="binding site" evidence="12">
    <location>
        <begin position="221"/>
        <end position="222"/>
    </location>
    <ligand>
        <name>substrate</name>
    </ligand>
</feature>
<evidence type="ECO:0000256" key="2">
    <source>
        <dbReference type="ARBA" id="ARBA00005167"/>
    </source>
</evidence>
<evidence type="ECO:0000256" key="14">
    <source>
        <dbReference type="RuleBase" id="RU367039"/>
    </source>
</evidence>
<comment type="pathway">
    <text evidence="2 14">Polyol metabolism; myo-inositol degradation into D-glucuronate; D-glucuronate from myo-inositol: step 1/1.</text>
</comment>
<feature type="binding site" evidence="13">
    <location>
        <position position="254"/>
    </location>
    <ligand>
        <name>Fe cation</name>
        <dbReference type="ChEBI" id="CHEBI:24875"/>
        <label>1</label>
    </ligand>
</feature>
<dbReference type="GO" id="GO:0019310">
    <property type="term" value="P:inositol catabolic process"/>
    <property type="evidence" value="ECO:0007669"/>
    <property type="project" value="UniProtKB-UniRule"/>
</dbReference>
<dbReference type="EMBL" id="QEAO01000019">
    <property type="protein sequence ID" value="TPX33635.1"/>
    <property type="molecule type" value="Genomic_DNA"/>
</dbReference>
<evidence type="ECO:0000256" key="1">
    <source>
        <dbReference type="ARBA" id="ARBA00004496"/>
    </source>
</evidence>
<evidence type="ECO:0000256" key="13">
    <source>
        <dbReference type="PIRSR" id="PIRSR607828-2"/>
    </source>
</evidence>
<feature type="binding site" evidence="13">
    <location>
        <position position="221"/>
    </location>
    <ligand>
        <name>Fe cation</name>
        <dbReference type="ChEBI" id="CHEBI:24875"/>
        <label>1</label>
    </ligand>
</feature>
<gene>
    <name evidence="15" type="ORF">SmJEL517_g03514</name>
</gene>
<feature type="binding site" evidence="12">
    <location>
        <begin position="95"/>
        <end position="97"/>
    </location>
    <ligand>
        <name>substrate</name>
    </ligand>
</feature>
<dbReference type="GO" id="GO:0050113">
    <property type="term" value="F:inositol oxygenase activity"/>
    <property type="evidence" value="ECO:0007669"/>
    <property type="project" value="UniProtKB-UniRule"/>
</dbReference>
<comment type="similarity">
    <text evidence="3 14">Belongs to the myo-inositol oxygenase family.</text>
</comment>
<accession>A0A507C810</accession>
<evidence type="ECO:0000256" key="5">
    <source>
        <dbReference type="ARBA" id="ARBA00019269"/>
    </source>
</evidence>
<comment type="cofactor">
    <cofactor evidence="13 14">
        <name>Fe cation</name>
        <dbReference type="ChEBI" id="CHEBI:24875"/>
    </cofactor>
    <text evidence="13 14">Binds 2 iron ions per subunit.</text>
</comment>
<dbReference type="PANTHER" id="PTHR12588">
    <property type="entry name" value="MYOINOSITOL OXYGENASE"/>
    <property type="match status" value="1"/>
</dbReference>
<name>A0A507C810_9FUNG</name>
<reference evidence="15 16" key="1">
    <citation type="journal article" date="2019" name="Sci. Rep.">
        <title>Comparative genomics of chytrid fungi reveal insights into the obligate biotrophic and pathogenic lifestyle of Synchytrium endobioticum.</title>
        <authorList>
            <person name="van de Vossenberg B.T.L.H."/>
            <person name="Warris S."/>
            <person name="Nguyen H.D.T."/>
            <person name="van Gent-Pelzer M.P.E."/>
            <person name="Joly D.L."/>
            <person name="van de Geest H.C."/>
            <person name="Bonants P.J.M."/>
            <person name="Smith D.S."/>
            <person name="Levesque C.A."/>
            <person name="van der Lee T.A.J."/>
        </authorList>
    </citation>
    <scope>NUCLEOTIDE SEQUENCE [LARGE SCALE GENOMIC DNA]</scope>
    <source>
        <strain evidence="15 16">JEL517</strain>
    </source>
</reference>
<evidence type="ECO:0000256" key="3">
    <source>
        <dbReference type="ARBA" id="ARBA00005286"/>
    </source>
</evidence>
<protein>
    <recommendedName>
        <fullName evidence="5 14">Inositol oxygenase</fullName>
        <ecNumber evidence="4 14">1.13.99.1</ecNumber>
    </recommendedName>
    <alternativeName>
        <fullName evidence="10 14">Myo-inositol oxygenase</fullName>
    </alternativeName>
</protein>
<proteinExistence type="inferred from homology"/>
<keyword evidence="9 13" id="KW-0408">Iron</keyword>
<feature type="binding site" evidence="13">
    <location>
        <position position="108"/>
    </location>
    <ligand>
        <name>Fe cation</name>
        <dbReference type="ChEBI" id="CHEBI:24875"/>
        <label>1</label>
    </ligand>
</feature>
<keyword evidence="7 13" id="KW-0479">Metal-binding</keyword>
<evidence type="ECO:0000313" key="16">
    <source>
        <dbReference type="Proteomes" id="UP000319731"/>
    </source>
</evidence>
<dbReference type="UniPathway" id="UPA00111">
    <property type="reaction ID" value="UER00527"/>
</dbReference>
<dbReference type="Proteomes" id="UP000319731">
    <property type="component" value="Unassembled WGS sequence"/>
</dbReference>
<dbReference type="OrthoDB" id="5151075at2759"/>
<keyword evidence="16" id="KW-1185">Reference proteome</keyword>
<dbReference type="InterPro" id="IPR007828">
    <property type="entry name" value="Inositol_oxygenase"/>
</dbReference>
<dbReference type="Pfam" id="PF05153">
    <property type="entry name" value="MIOX"/>
    <property type="match status" value="1"/>
</dbReference>
<comment type="catalytic activity">
    <reaction evidence="11 14">
        <text>myo-inositol + O2 = D-glucuronate + H2O + H(+)</text>
        <dbReference type="Rhea" id="RHEA:23696"/>
        <dbReference type="ChEBI" id="CHEBI:15377"/>
        <dbReference type="ChEBI" id="CHEBI:15378"/>
        <dbReference type="ChEBI" id="CHEBI:15379"/>
        <dbReference type="ChEBI" id="CHEBI:17268"/>
        <dbReference type="ChEBI" id="CHEBI:58720"/>
        <dbReference type="EC" id="1.13.99.1"/>
    </reaction>
</comment>
<organism evidence="15 16">
    <name type="scientific">Synchytrium microbalum</name>
    <dbReference type="NCBI Taxonomy" id="1806994"/>
    <lineage>
        <taxon>Eukaryota</taxon>
        <taxon>Fungi</taxon>
        <taxon>Fungi incertae sedis</taxon>
        <taxon>Chytridiomycota</taxon>
        <taxon>Chytridiomycota incertae sedis</taxon>
        <taxon>Chytridiomycetes</taxon>
        <taxon>Synchytriales</taxon>
        <taxon>Synchytriaceae</taxon>
        <taxon>Synchytrium</taxon>
    </lineage>
</organism>
<dbReference type="EC" id="1.13.99.1" evidence="4 14"/>
<sequence length="286" mass="33859">MVAKEEIQVWDYWEQDLVSRYPEPVENDTKSIEIHDEAAFRDYLSAPDTVRQFYAINHREQCVKLIKAKRQKYYEKNIAYCGVWQMLEKLDSLVDESDPDTSLSQMQHALQSAEAARRDGRPDWFQLVCLIHDLGKILFFEGEPQHLVVGDTFPVGLPFSAKIVHPEYFRDNPDIHIPEYQTKYGIYEPGCGLDNVLMSFGMSKVCESYLPKPALSCIRYHSFYSWHRDNQYRDLMCPEDEEKLKWVREFNPYDLYSKHNEQVDVEQVAPYYKGIIAKYFPEKIRW</sequence>
<keyword evidence="8 14" id="KW-0560">Oxidoreductase</keyword>
<dbReference type="GeneID" id="42004739"/>
<evidence type="ECO:0000256" key="11">
    <source>
        <dbReference type="ARBA" id="ARBA00048271"/>
    </source>
</evidence>
<dbReference type="AlphaFoldDB" id="A0A507C810"/>
<dbReference type="SUPFAM" id="SSF109604">
    <property type="entry name" value="HD-domain/PDEase-like"/>
    <property type="match status" value="1"/>
</dbReference>
<evidence type="ECO:0000256" key="7">
    <source>
        <dbReference type="ARBA" id="ARBA00022723"/>
    </source>
</evidence>
<feature type="binding site" evidence="13">
    <location>
        <position position="132"/>
    </location>
    <ligand>
        <name>Fe cation</name>
        <dbReference type="ChEBI" id="CHEBI:24875"/>
        <label>1</label>
    </ligand>
</feature>
<evidence type="ECO:0000256" key="8">
    <source>
        <dbReference type="ARBA" id="ARBA00023002"/>
    </source>
</evidence>
<dbReference type="PANTHER" id="PTHR12588:SF0">
    <property type="entry name" value="INOSITOL OXYGENASE"/>
    <property type="match status" value="1"/>
</dbReference>
<feature type="binding site" evidence="13">
    <location>
        <position position="133"/>
    </location>
    <ligand>
        <name>Fe cation</name>
        <dbReference type="ChEBI" id="CHEBI:24875"/>
        <label>1</label>
    </ligand>
</feature>
<keyword evidence="6 14" id="KW-0963">Cytoplasm</keyword>
<feature type="binding site" evidence="12">
    <location>
        <position position="136"/>
    </location>
    <ligand>
        <name>substrate</name>
    </ligand>
</feature>
<dbReference type="GO" id="GO:0005506">
    <property type="term" value="F:iron ion binding"/>
    <property type="evidence" value="ECO:0007669"/>
    <property type="project" value="InterPro"/>
</dbReference>